<dbReference type="Pfam" id="PF13830">
    <property type="entry name" value="DUF4192"/>
    <property type="match status" value="1"/>
</dbReference>
<evidence type="ECO:0000313" key="1">
    <source>
        <dbReference type="EMBL" id="MFC6080008.1"/>
    </source>
</evidence>
<proteinExistence type="predicted"/>
<name>A0ABW1N9I5_9ACTN</name>
<comment type="caution">
    <text evidence="1">The sequence shown here is derived from an EMBL/GenBank/DDBJ whole genome shotgun (WGS) entry which is preliminary data.</text>
</comment>
<organism evidence="1 2">
    <name type="scientific">Sphaerisporangium aureirubrum</name>
    <dbReference type="NCBI Taxonomy" id="1544736"/>
    <lineage>
        <taxon>Bacteria</taxon>
        <taxon>Bacillati</taxon>
        <taxon>Actinomycetota</taxon>
        <taxon>Actinomycetes</taxon>
        <taxon>Streptosporangiales</taxon>
        <taxon>Streptosporangiaceae</taxon>
        <taxon>Sphaerisporangium</taxon>
    </lineage>
</organism>
<reference evidence="2" key="1">
    <citation type="journal article" date="2019" name="Int. J. Syst. Evol. Microbiol.">
        <title>The Global Catalogue of Microorganisms (GCM) 10K type strain sequencing project: providing services to taxonomists for standard genome sequencing and annotation.</title>
        <authorList>
            <consortium name="The Broad Institute Genomics Platform"/>
            <consortium name="The Broad Institute Genome Sequencing Center for Infectious Disease"/>
            <person name="Wu L."/>
            <person name="Ma J."/>
        </authorList>
    </citation>
    <scope>NUCLEOTIDE SEQUENCE [LARGE SCALE GENOMIC DNA]</scope>
    <source>
        <strain evidence="2">JCM 30346</strain>
    </source>
</reference>
<accession>A0ABW1N9I5</accession>
<dbReference type="Proteomes" id="UP001596137">
    <property type="component" value="Unassembled WGS sequence"/>
</dbReference>
<sequence length="360" mass="38900">MTPSPILLTSPDDILGAVPYLLGFHPAESLVVIAFSGRGARGELRVTTRWDLPAGPGAFDRLVPLLRRERVTHTIVAGFGAGTLVTPAVEEVLRLLRDAGIEVIEALRADEARYWSYVCPRVECCPPEGRRYDPVAGRVAARATVDGLVALPGREELRRSVRPVAGPARKAMREATELAASGVRSRLTGMAVPDEFPGLFVSEGLARVRAAVGTSVAGGRLTDREAASIGLDLAVIRIRDEAWTLICDETENAHIALWGDLTRRLEPRFVPPVASLLAAASWRHGDCALAAMAVERALAEDPTYSMANLLAEGLRQLVSPTVLRDRMPTPRELATTMGPPRMSWLHPLLTLLDPPTPHPP</sequence>
<dbReference type="RefSeq" id="WP_380746631.1">
    <property type="nucleotide sequence ID" value="NZ_JBHSRF010000002.1"/>
</dbReference>
<evidence type="ECO:0000313" key="2">
    <source>
        <dbReference type="Proteomes" id="UP001596137"/>
    </source>
</evidence>
<keyword evidence="2" id="KW-1185">Reference proteome</keyword>
<dbReference type="EMBL" id="JBHSRF010000002">
    <property type="protein sequence ID" value="MFC6080008.1"/>
    <property type="molecule type" value="Genomic_DNA"/>
</dbReference>
<protein>
    <submittedName>
        <fullName evidence="1">DUF4192 domain-containing protein</fullName>
    </submittedName>
</protein>
<gene>
    <name evidence="1" type="ORF">ACFP1K_02470</name>
</gene>
<dbReference type="InterPro" id="IPR025447">
    <property type="entry name" value="DUF4192"/>
</dbReference>